<dbReference type="Proteomes" id="UP001217476">
    <property type="component" value="Chromosome"/>
</dbReference>
<evidence type="ECO:0000313" key="1">
    <source>
        <dbReference type="EMBL" id="WEK03342.1"/>
    </source>
</evidence>
<dbReference type="AlphaFoldDB" id="A0AAJ5VSA2"/>
<name>A0AAJ5VSA2_9HYPH</name>
<proteinExistence type="predicted"/>
<evidence type="ECO:0000313" key="2">
    <source>
        <dbReference type="Proteomes" id="UP001217476"/>
    </source>
</evidence>
<organism evidence="1 2">
    <name type="scientific">Candidatus Devosia phytovorans</name>
    <dbReference type="NCBI Taxonomy" id="3121372"/>
    <lineage>
        <taxon>Bacteria</taxon>
        <taxon>Pseudomonadati</taxon>
        <taxon>Pseudomonadota</taxon>
        <taxon>Alphaproteobacteria</taxon>
        <taxon>Hyphomicrobiales</taxon>
        <taxon>Devosiaceae</taxon>
        <taxon>Devosia</taxon>
    </lineage>
</organism>
<dbReference type="EMBL" id="CP119312">
    <property type="protein sequence ID" value="WEK03342.1"/>
    <property type="molecule type" value="Genomic_DNA"/>
</dbReference>
<protein>
    <submittedName>
        <fullName evidence="1">Uncharacterized protein</fullName>
    </submittedName>
</protein>
<reference evidence="1" key="1">
    <citation type="submission" date="2023-03" db="EMBL/GenBank/DDBJ databases">
        <title>Andean soil-derived lignocellulolytic bacterial consortium as a source of novel taxa and putative plastic-active enzymes.</title>
        <authorList>
            <person name="Diaz-Garcia L."/>
            <person name="Chuvochina M."/>
            <person name="Feuerriegel G."/>
            <person name="Bunk B."/>
            <person name="Sproer C."/>
            <person name="Streit W.R."/>
            <person name="Rodriguez L.M."/>
            <person name="Overmann J."/>
            <person name="Jimenez D.J."/>
        </authorList>
    </citation>
    <scope>NUCLEOTIDE SEQUENCE</scope>
    <source>
        <strain evidence="1">MAG 4196</strain>
    </source>
</reference>
<sequence>MLRPIVFVRYRSAAIVCDLFEGFGLACRCVCRTFASSVSPLFTEILAQRAFTDWATVLFESSGYSARGMLDQLALNLFEIVRNERTQRFLTSGFNVSKRSKPLGKRIFGLLFYHLHPVFASARLGNHSLLRLIENGKI</sequence>
<gene>
    <name evidence="1" type="ORF">P0Y65_14215</name>
</gene>
<accession>A0AAJ5VSA2</accession>